<comment type="caution">
    <text evidence="8">The sequence shown here is derived from an EMBL/GenBank/DDBJ whole genome shotgun (WGS) entry which is preliminary data.</text>
</comment>
<evidence type="ECO:0000256" key="6">
    <source>
        <dbReference type="RuleBase" id="RU003345"/>
    </source>
</evidence>
<dbReference type="InterPro" id="IPR029510">
    <property type="entry name" value="Ald_DH_CS_GLU"/>
</dbReference>
<dbReference type="PANTHER" id="PTHR11699">
    <property type="entry name" value="ALDEHYDE DEHYDROGENASE-RELATED"/>
    <property type="match status" value="1"/>
</dbReference>
<dbReference type="InterPro" id="IPR015590">
    <property type="entry name" value="Aldehyde_DH_dom"/>
</dbReference>
<dbReference type="Gene3D" id="3.40.309.10">
    <property type="entry name" value="Aldehyde Dehydrogenase, Chain A, domain 2"/>
    <property type="match status" value="1"/>
</dbReference>
<dbReference type="Gene3D" id="3.40.605.10">
    <property type="entry name" value="Aldehyde Dehydrogenase, Chain A, domain 1"/>
    <property type="match status" value="1"/>
</dbReference>
<dbReference type="AlphaFoldDB" id="A0A3M2RTR6"/>
<protein>
    <recommendedName>
        <fullName evidence="3">aldehyde dehydrogenase (NAD(+))</fullName>
        <ecNumber evidence="3">1.2.1.3</ecNumber>
    </recommendedName>
</protein>
<evidence type="ECO:0000256" key="1">
    <source>
        <dbReference type="ARBA" id="ARBA00009986"/>
    </source>
</evidence>
<name>A0A3M2RTR6_9HYPO</name>
<dbReference type="PROSITE" id="PS00687">
    <property type="entry name" value="ALDEHYDE_DEHYDR_GLU"/>
    <property type="match status" value="1"/>
</dbReference>
<dbReference type="InterPro" id="IPR016161">
    <property type="entry name" value="Ald_DH/histidinol_DH"/>
</dbReference>
<evidence type="ECO:0000313" key="8">
    <source>
        <dbReference type="EMBL" id="RMJ08696.1"/>
    </source>
</evidence>
<dbReference type="Pfam" id="PF00171">
    <property type="entry name" value="Aldedh"/>
    <property type="match status" value="1"/>
</dbReference>
<proteinExistence type="inferred from homology"/>
<accession>A0A3M2RTR6</accession>
<reference evidence="8 9" key="1">
    <citation type="submission" date="2017-06" db="EMBL/GenBank/DDBJ databases">
        <title>Comparative genomic analysis of Ambrosia Fusariam Clade fungi.</title>
        <authorList>
            <person name="Stajich J.E."/>
            <person name="Carrillo J."/>
            <person name="Kijimoto T."/>
            <person name="Eskalen A."/>
            <person name="O'Donnell K."/>
            <person name="Kasson M."/>
        </authorList>
    </citation>
    <scope>NUCLEOTIDE SEQUENCE [LARGE SCALE GENOMIC DNA]</scope>
    <source>
        <strain evidence="8">UCR3666</strain>
    </source>
</reference>
<dbReference type="FunFam" id="3.40.605.10:FF:000007">
    <property type="entry name" value="NAD/NADP-dependent betaine aldehyde dehydrogenase"/>
    <property type="match status" value="1"/>
</dbReference>
<comment type="similarity">
    <text evidence="1 6">Belongs to the aldehyde dehydrogenase family.</text>
</comment>
<dbReference type="SUPFAM" id="SSF53720">
    <property type="entry name" value="ALDH-like"/>
    <property type="match status" value="1"/>
</dbReference>
<evidence type="ECO:0000256" key="2">
    <source>
        <dbReference type="ARBA" id="ARBA00023002"/>
    </source>
</evidence>
<feature type="active site" evidence="5">
    <location>
        <position position="262"/>
    </location>
</feature>
<keyword evidence="9" id="KW-1185">Reference proteome</keyword>
<dbReference type="GO" id="GO:0004029">
    <property type="term" value="F:aldehyde dehydrogenase (NAD+) activity"/>
    <property type="evidence" value="ECO:0007669"/>
    <property type="project" value="UniProtKB-EC"/>
</dbReference>
<dbReference type="OrthoDB" id="310895at2759"/>
<dbReference type="EC" id="1.2.1.3" evidence="3"/>
<evidence type="ECO:0000256" key="3">
    <source>
        <dbReference type="ARBA" id="ARBA00024226"/>
    </source>
</evidence>
<sequence length="490" mass="52649">MSSFQVPVFDTSRFPLPVRAFIGGEFVESTGDEKHTLISSVNDQVLTKELQWSNAQDVDLAVASSRKGLALWQAMSNDARRDALVKYGNLIRQNREQLHWLEAVLTGKDAGFCAFEINAAADLFIYYGNMIDKFESEVMAADDDSIRYTLRQPWGICAGICPFNGVIITLAMKAAPALACGNSIIIKTSETNPFSTLLMTSLAIEAGIPAGVLNCLVGGAEAGNALSSHMDIRKISFTGSIGVGKLIQIAAAKSNLKSVTLELGGKSPIIVFPDANLEAALPAATLFLLMNGQGCALPTRLYVHESISEEFIEKVKAMVENHAKTLGGDPTAPSTYSSPLYHHRQKDVVLSYIESGKAEATLITGGNAVGEQGCYVEPTIFVDPAPNARVLREEIFGPVLVVVRFSTDDEVLRLANDTEFGLAASIWTGDMKRALRFAHKLEAGSVSVNGAGGYHPSVPMGGWKQSGQGLENGKEAMFDWTQLKSVALRG</sequence>
<feature type="domain" description="Aldehyde dehydrogenase" evidence="7">
    <location>
        <begin position="27"/>
        <end position="486"/>
    </location>
</feature>
<organism evidence="8 9">
    <name type="scientific">Fusarium kuroshium</name>
    <dbReference type="NCBI Taxonomy" id="2010991"/>
    <lineage>
        <taxon>Eukaryota</taxon>
        <taxon>Fungi</taxon>
        <taxon>Dikarya</taxon>
        <taxon>Ascomycota</taxon>
        <taxon>Pezizomycotina</taxon>
        <taxon>Sordariomycetes</taxon>
        <taxon>Hypocreomycetidae</taxon>
        <taxon>Hypocreales</taxon>
        <taxon>Nectriaceae</taxon>
        <taxon>Fusarium</taxon>
        <taxon>Fusarium solani species complex</taxon>
    </lineage>
</organism>
<keyword evidence="2 6" id="KW-0560">Oxidoreductase</keyword>
<evidence type="ECO:0000259" key="7">
    <source>
        <dbReference type="Pfam" id="PF00171"/>
    </source>
</evidence>
<dbReference type="InterPro" id="IPR016163">
    <property type="entry name" value="Ald_DH_C"/>
</dbReference>
<gene>
    <name evidence="8" type="ORF">CDV36_011672</name>
</gene>
<evidence type="ECO:0000313" key="9">
    <source>
        <dbReference type="Proteomes" id="UP000277212"/>
    </source>
</evidence>
<comment type="catalytic activity">
    <reaction evidence="4">
        <text>an aldehyde + NAD(+) + H2O = a carboxylate + NADH + 2 H(+)</text>
        <dbReference type="Rhea" id="RHEA:16185"/>
        <dbReference type="ChEBI" id="CHEBI:15377"/>
        <dbReference type="ChEBI" id="CHEBI:15378"/>
        <dbReference type="ChEBI" id="CHEBI:17478"/>
        <dbReference type="ChEBI" id="CHEBI:29067"/>
        <dbReference type="ChEBI" id="CHEBI:57540"/>
        <dbReference type="ChEBI" id="CHEBI:57945"/>
        <dbReference type="EC" id="1.2.1.3"/>
    </reaction>
</comment>
<evidence type="ECO:0000256" key="4">
    <source>
        <dbReference type="ARBA" id="ARBA00049194"/>
    </source>
</evidence>
<dbReference type="STRING" id="2010991.A0A3M2RTR6"/>
<dbReference type="FunFam" id="3.40.309.10:FF:000012">
    <property type="entry name" value="Betaine aldehyde dehydrogenase"/>
    <property type="match status" value="1"/>
</dbReference>
<dbReference type="EMBL" id="NKUJ01000274">
    <property type="protein sequence ID" value="RMJ08696.1"/>
    <property type="molecule type" value="Genomic_DNA"/>
</dbReference>
<dbReference type="InterPro" id="IPR016162">
    <property type="entry name" value="Ald_DH_N"/>
</dbReference>
<dbReference type="Proteomes" id="UP000277212">
    <property type="component" value="Unassembled WGS sequence"/>
</dbReference>
<evidence type="ECO:0000256" key="5">
    <source>
        <dbReference type="PROSITE-ProRule" id="PRU10007"/>
    </source>
</evidence>